<dbReference type="SUPFAM" id="SSF49785">
    <property type="entry name" value="Galactose-binding domain-like"/>
    <property type="match status" value="1"/>
</dbReference>
<reference evidence="2 3" key="2">
    <citation type="submission" date="2018-11" db="EMBL/GenBank/DDBJ databases">
        <authorList>
            <consortium name="Pathogen Informatics"/>
        </authorList>
    </citation>
    <scope>NUCLEOTIDE SEQUENCE [LARGE SCALE GENOMIC DNA]</scope>
</reference>
<evidence type="ECO:0000313" key="2">
    <source>
        <dbReference type="EMBL" id="VDL11686.1"/>
    </source>
</evidence>
<dbReference type="OrthoDB" id="426386at2759"/>
<evidence type="ECO:0000313" key="4">
    <source>
        <dbReference type="WBParaSite" id="HDID_0000006701-mRNA-1"/>
    </source>
</evidence>
<accession>A0A158QBI8</accession>
<dbReference type="InterPro" id="IPR008979">
    <property type="entry name" value="Galactose-bd-like_sf"/>
</dbReference>
<dbReference type="Pfam" id="PF08547">
    <property type="entry name" value="CIA30"/>
    <property type="match status" value="1"/>
</dbReference>
<feature type="domain" description="NADH:ubiquinone oxidoreductase intermediate-associated protein 30" evidence="1">
    <location>
        <begin position="16"/>
        <end position="152"/>
    </location>
</feature>
<dbReference type="Proteomes" id="UP000274504">
    <property type="component" value="Unassembled WGS sequence"/>
</dbReference>
<dbReference type="InterPro" id="IPR013857">
    <property type="entry name" value="NADH-UbQ_OxRdtase-assoc_prot30"/>
</dbReference>
<protein>
    <submittedName>
        <fullName evidence="4">CIA30 domain-containing protein</fullName>
    </submittedName>
</protein>
<evidence type="ECO:0000259" key="1">
    <source>
        <dbReference type="Pfam" id="PF08547"/>
    </source>
</evidence>
<dbReference type="WBParaSite" id="HDID_0000006701-mRNA-1">
    <property type="protein sequence ID" value="HDID_0000006701-mRNA-1"/>
    <property type="gene ID" value="HDID_0000006701"/>
</dbReference>
<dbReference type="EMBL" id="UYSG01000006">
    <property type="protein sequence ID" value="VDL11686.1"/>
    <property type="molecule type" value="Genomic_DNA"/>
</dbReference>
<sequence length="671" mass="76042">MINIICDKNDSECTFFNFTQPESARYSLWKSVTDEVRGGKSSASISNTTIDGVDMASFKYDLVPLPSGACFAGVVSLVTFNADSYDGVAVKLKRTGKNEWFKILFKQRYSYEYFFKAPEYFEEIKFPFSDFKPYHWGKRVNTTRSLDSKCLHFGVQIFGGVYEDYKQSGNGSLEIQWNHPLRVYLRGLNLDDIDEIDPYDNSPENEPSKQVIKEPSLFTPIFKYVLWSVKFLRGLAGVEMGFIFAGRGGIGRNQLCKVVLPNLTAKLFDSVKIYASELLSISQKINKLIRASDFLSSRLKEISNFYDVAECDLSDALNGEKNLRNTKILLEVIFELNSEVARVLGCFYTAHFSESIAVNLKMIRLLVLWLLSTLRAKRNMRSVEMMQTNLLKGQSSSDESDLIITESSASSTEDLNVTNMLSALTSLHFNVLAWSLRIHNLREKLVTKSEEASLPDLVIEDLESMRLLLNNCQLCLNEASAVLISESDESSLSQSHQLELLKSGSEEGPMKLISLDSDVTIEYECLEAVVGEDDNQSNGIDDFYDEFDNSGRPLTKAEVRSFRLRWKIPGLRHFFSKMDFGMKKRTAERAVLLTELNSVIAHRAVETREREEKALSRVRADPAEQPPIQPNPVSQESVIFIVRFIEARSLGFYTLSSIYPLHYTVSCDPSH</sequence>
<dbReference type="STRING" id="6216.A0A158QBI8"/>
<evidence type="ECO:0000313" key="3">
    <source>
        <dbReference type="Proteomes" id="UP000274504"/>
    </source>
</evidence>
<name>A0A158QBI8_HYMDI</name>
<reference evidence="4" key="1">
    <citation type="submission" date="2016-04" db="UniProtKB">
        <authorList>
            <consortium name="WormBaseParasite"/>
        </authorList>
    </citation>
    <scope>IDENTIFICATION</scope>
</reference>
<organism evidence="4">
    <name type="scientific">Hymenolepis diminuta</name>
    <name type="common">Rat tapeworm</name>
    <dbReference type="NCBI Taxonomy" id="6216"/>
    <lineage>
        <taxon>Eukaryota</taxon>
        <taxon>Metazoa</taxon>
        <taxon>Spiralia</taxon>
        <taxon>Lophotrochozoa</taxon>
        <taxon>Platyhelminthes</taxon>
        <taxon>Cestoda</taxon>
        <taxon>Eucestoda</taxon>
        <taxon>Cyclophyllidea</taxon>
        <taxon>Hymenolepididae</taxon>
        <taxon>Hymenolepis</taxon>
    </lineage>
</organism>
<proteinExistence type="predicted"/>
<dbReference type="AlphaFoldDB" id="A0A158QBI8"/>
<gene>
    <name evidence="2" type="ORF">HDID_LOCUS68</name>
</gene>